<comment type="catalytic activity">
    <reaction evidence="1 5">
        <text>uridine(55) in tRNA = pseudouridine(55) in tRNA</text>
        <dbReference type="Rhea" id="RHEA:42532"/>
        <dbReference type="Rhea" id="RHEA-COMP:10101"/>
        <dbReference type="Rhea" id="RHEA-COMP:10102"/>
        <dbReference type="ChEBI" id="CHEBI:65314"/>
        <dbReference type="ChEBI" id="CHEBI:65315"/>
        <dbReference type="EC" id="5.4.99.25"/>
    </reaction>
</comment>
<feature type="domain" description="Pseudouridine synthase II N-terminal" evidence="6">
    <location>
        <begin position="39"/>
        <end position="182"/>
    </location>
</feature>
<sequence>MNTKTVISGILLLDKSQGISSHSALAKAKFLFKSDSQDSKKAGHTGTLDPMATGLLPLVFGEATKFAQYGLDADKGYTATIRLGVATDSGDADGQAIDHQAVPSFDQAMLDAIADAMTGAQSQIPPMYSALKKDGKKLYEYARDGIEIERAPRAITIHHLSLTKLGDDVISLDVICSKGTYVRVLGEDIAKRLGTVGHLTRLHRTMTGDFGVDDAITTDALDALPMSERLGRLLPIDAMLTHLPTLMVSDDEAARLKLGQRLNVKDRALSLAAFDETCLVRLYQGDEFIGLGEVASTGRLQPKKLVA</sequence>
<keyword evidence="4 5" id="KW-0413">Isomerase</keyword>
<keyword evidence="3 5" id="KW-0819">tRNA processing</keyword>
<organism evidence="8 9">
    <name type="scientific">Moraxella porci DSM 25326</name>
    <dbReference type="NCBI Taxonomy" id="573983"/>
    <lineage>
        <taxon>Bacteria</taxon>
        <taxon>Pseudomonadati</taxon>
        <taxon>Pseudomonadota</taxon>
        <taxon>Gammaproteobacteria</taxon>
        <taxon>Moraxellales</taxon>
        <taxon>Moraxellaceae</taxon>
        <taxon>Moraxella</taxon>
    </lineage>
</organism>
<reference evidence="8 9" key="1">
    <citation type="submission" date="2017-02" db="EMBL/GenBank/DDBJ databases">
        <title>Draft genome sequence of Moraxella porci CCUG 54912T type strain.</title>
        <authorList>
            <person name="Salva-Serra F."/>
            <person name="Engstrom-Jakobsson H."/>
            <person name="Thorell K."/>
            <person name="Jaen-Luchoro D."/>
            <person name="Gonzales-Siles L."/>
            <person name="Karlsson R."/>
            <person name="Yazdan S."/>
            <person name="Boulund F."/>
            <person name="Johnning A."/>
            <person name="Engstrand L."/>
            <person name="Kristiansson E."/>
            <person name="Moore E."/>
        </authorList>
    </citation>
    <scope>NUCLEOTIDE SEQUENCE [LARGE SCALE GENOMIC DNA]</scope>
    <source>
        <strain evidence="8 9">CCUG 54912</strain>
    </source>
</reference>
<dbReference type="InterPro" id="IPR015240">
    <property type="entry name" value="tRNA_sdUridine_synth_fam1_C"/>
</dbReference>
<evidence type="ECO:0000256" key="4">
    <source>
        <dbReference type="ARBA" id="ARBA00023235"/>
    </source>
</evidence>
<dbReference type="AlphaFoldDB" id="A0A1T0CUW0"/>
<evidence type="ECO:0000259" key="7">
    <source>
        <dbReference type="Pfam" id="PF09157"/>
    </source>
</evidence>
<gene>
    <name evidence="5" type="primary">truB</name>
    <name evidence="8" type="ORF">B0681_03015</name>
</gene>
<dbReference type="Pfam" id="PF09157">
    <property type="entry name" value="TruB-C_2"/>
    <property type="match status" value="1"/>
</dbReference>
<dbReference type="GO" id="GO:0031119">
    <property type="term" value="P:tRNA pseudouridine synthesis"/>
    <property type="evidence" value="ECO:0007669"/>
    <property type="project" value="UniProtKB-UniRule"/>
</dbReference>
<dbReference type="GO" id="GO:1990481">
    <property type="term" value="P:mRNA pseudouridine synthesis"/>
    <property type="evidence" value="ECO:0007669"/>
    <property type="project" value="TreeGrafter"/>
</dbReference>
<dbReference type="Gene3D" id="3.30.2350.10">
    <property type="entry name" value="Pseudouridine synthase"/>
    <property type="match status" value="1"/>
</dbReference>
<dbReference type="InterPro" id="IPR015947">
    <property type="entry name" value="PUA-like_sf"/>
</dbReference>
<dbReference type="PANTHER" id="PTHR13767">
    <property type="entry name" value="TRNA-PSEUDOURIDINE SYNTHASE"/>
    <property type="match status" value="1"/>
</dbReference>
<accession>A0A1T0CUW0</accession>
<proteinExistence type="inferred from homology"/>
<evidence type="ECO:0000313" key="8">
    <source>
        <dbReference type="EMBL" id="OOS26126.1"/>
    </source>
</evidence>
<name>A0A1T0CUW0_9GAMM</name>
<dbReference type="NCBIfam" id="TIGR00431">
    <property type="entry name" value="TruB"/>
    <property type="match status" value="1"/>
</dbReference>
<dbReference type="PANTHER" id="PTHR13767:SF2">
    <property type="entry name" value="PSEUDOURIDYLATE SYNTHASE TRUB1"/>
    <property type="match status" value="1"/>
</dbReference>
<keyword evidence="9" id="KW-1185">Reference proteome</keyword>
<dbReference type="HAMAP" id="MF_01080">
    <property type="entry name" value="TruB_bact"/>
    <property type="match status" value="1"/>
</dbReference>
<dbReference type="InterPro" id="IPR036974">
    <property type="entry name" value="PUA_sf"/>
</dbReference>
<evidence type="ECO:0000313" key="9">
    <source>
        <dbReference type="Proteomes" id="UP000190683"/>
    </source>
</evidence>
<evidence type="ECO:0000256" key="2">
    <source>
        <dbReference type="ARBA" id="ARBA00005642"/>
    </source>
</evidence>
<dbReference type="EMBL" id="MUYV01000002">
    <property type="protein sequence ID" value="OOS26126.1"/>
    <property type="molecule type" value="Genomic_DNA"/>
</dbReference>
<dbReference type="Proteomes" id="UP000190683">
    <property type="component" value="Unassembled WGS sequence"/>
</dbReference>
<dbReference type="SUPFAM" id="SSF55120">
    <property type="entry name" value="Pseudouridine synthase"/>
    <property type="match status" value="1"/>
</dbReference>
<protein>
    <recommendedName>
        <fullName evidence="5">tRNA pseudouridine synthase B</fullName>
        <ecNumber evidence="5">5.4.99.25</ecNumber>
    </recommendedName>
    <alternativeName>
        <fullName evidence="5">tRNA pseudouridine(55) synthase</fullName>
        <shortName evidence="5">Psi55 synthase</shortName>
    </alternativeName>
    <alternativeName>
        <fullName evidence="5">tRNA pseudouridylate synthase</fullName>
    </alternativeName>
    <alternativeName>
        <fullName evidence="5">tRNA-uridine isomerase</fullName>
    </alternativeName>
</protein>
<evidence type="ECO:0000256" key="3">
    <source>
        <dbReference type="ARBA" id="ARBA00022694"/>
    </source>
</evidence>
<comment type="function">
    <text evidence="5">Responsible for synthesis of pseudouridine from uracil-55 in the psi GC loop of transfer RNAs.</text>
</comment>
<feature type="domain" description="tRNA pseudouridine synthase II TruB subfamily 1 C-terminal" evidence="7">
    <location>
        <begin position="244"/>
        <end position="306"/>
    </location>
</feature>
<dbReference type="RefSeq" id="WP_078317275.1">
    <property type="nucleotide sequence ID" value="NZ_MUYV01000002.1"/>
</dbReference>
<evidence type="ECO:0000256" key="1">
    <source>
        <dbReference type="ARBA" id="ARBA00000385"/>
    </source>
</evidence>
<evidence type="ECO:0000259" key="6">
    <source>
        <dbReference type="Pfam" id="PF01509"/>
    </source>
</evidence>
<dbReference type="CDD" id="cd02573">
    <property type="entry name" value="PseudoU_synth_EcTruB"/>
    <property type="match status" value="1"/>
</dbReference>
<feature type="active site" description="Nucleophile" evidence="5">
    <location>
        <position position="49"/>
    </location>
</feature>
<dbReference type="Gene3D" id="2.30.130.10">
    <property type="entry name" value="PUA domain"/>
    <property type="match status" value="1"/>
</dbReference>
<dbReference type="GO" id="GO:0160148">
    <property type="term" value="F:tRNA pseudouridine(55) synthase activity"/>
    <property type="evidence" value="ECO:0007669"/>
    <property type="project" value="UniProtKB-EC"/>
</dbReference>
<dbReference type="Pfam" id="PF01509">
    <property type="entry name" value="TruB_N"/>
    <property type="match status" value="1"/>
</dbReference>
<dbReference type="InterPro" id="IPR014780">
    <property type="entry name" value="tRNA_psdUridine_synth_TruB"/>
</dbReference>
<evidence type="ECO:0000256" key="5">
    <source>
        <dbReference type="HAMAP-Rule" id="MF_01080"/>
    </source>
</evidence>
<dbReference type="SUPFAM" id="SSF88697">
    <property type="entry name" value="PUA domain-like"/>
    <property type="match status" value="1"/>
</dbReference>
<dbReference type="CDD" id="cd21152">
    <property type="entry name" value="PUA_TruB_bacterial"/>
    <property type="match status" value="1"/>
</dbReference>
<dbReference type="STRING" id="573983.B0681_03015"/>
<comment type="caution">
    <text evidence="8">The sequence shown here is derived from an EMBL/GenBank/DDBJ whole genome shotgun (WGS) entry which is preliminary data.</text>
</comment>
<dbReference type="GO" id="GO:0003723">
    <property type="term" value="F:RNA binding"/>
    <property type="evidence" value="ECO:0007669"/>
    <property type="project" value="InterPro"/>
</dbReference>
<dbReference type="EC" id="5.4.99.25" evidence="5"/>
<dbReference type="InterPro" id="IPR020103">
    <property type="entry name" value="PsdUridine_synth_cat_dom_sf"/>
</dbReference>
<comment type="similarity">
    <text evidence="2 5">Belongs to the pseudouridine synthase TruB family. Type 1 subfamily.</text>
</comment>
<dbReference type="InterPro" id="IPR002501">
    <property type="entry name" value="PsdUridine_synth_N"/>
</dbReference>